<name>A0A370X331_9GAMM</name>
<organism evidence="1 2">
    <name type="scientific">Dyella monticola</name>
    <dbReference type="NCBI Taxonomy" id="1927958"/>
    <lineage>
        <taxon>Bacteria</taxon>
        <taxon>Pseudomonadati</taxon>
        <taxon>Pseudomonadota</taxon>
        <taxon>Gammaproteobacteria</taxon>
        <taxon>Lysobacterales</taxon>
        <taxon>Rhodanobacteraceae</taxon>
        <taxon>Dyella</taxon>
    </lineage>
</organism>
<sequence length="104" mass="10809">MPDVYLSAWISSAERASEIDGALEVVSTPAASFEAERVAFEEEGASGCALAGDGVAIVVRKAGMGDPWMKSGADDAGRWVIGGGNYVLEAMNACAWICAYICNT</sequence>
<comment type="caution">
    <text evidence="1">The sequence shown here is derived from an EMBL/GenBank/DDBJ whole genome shotgun (WGS) entry which is preliminary data.</text>
</comment>
<dbReference type="AlphaFoldDB" id="A0A370X331"/>
<keyword evidence="2" id="KW-1185">Reference proteome</keyword>
<dbReference type="Proteomes" id="UP000254258">
    <property type="component" value="Unassembled WGS sequence"/>
</dbReference>
<gene>
    <name evidence="1" type="ORF">DWU98_06505</name>
</gene>
<evidence type="ECO:0000313" key="2">
    <source>
        <dbReference type="Proteomes" id="UP000254258"/>
    </source>
</evidence>
<accession>A0A370X331</accession>
<evidence type="ECO:0000313" key="1">
    <source>
        <dbReference type="EMBL" id="RDS82798.1"/>
    </source>
</evidence>
<reference evidence="1 2" key="1">
    <citation type="submission" date="2018-07" db="EMBL/GenBank/DDBJ databases">
        <title>Dyella monticola sp. nov. and Dyella psychrodurans sp. nov. isolated from monsoon evergreen broad-leaved forest soil of Dinghu Mountain, China.</title>
        <authorList>
            <person name="Gao Z."/>
            <person name="Qiu L."/>
        </authorList>
    </citation>
    <scope>NUCLEOTIDE SEQUENCE [LARGE SCALE GENOMIC DNA]</scope>
    <source>
        <strain evidence="1 2">4G-K06</strain>
    </source>
</reference>
<proteinExistence type="predicted"/>
<dbReference type="EMBL" id="QRBE01000003">
    <property type="protein sequence ID" value="RDS82798.1"/>
    <property type="molecule type" value="Genomic_DNA"/>
</dbReference>
<protein>
    <submittedName>
        <fullName evidence="1">Uncharacterized protein</fullName>
    </submittedName>
</protein>